<evidence type="ECO:0000313" key="3">
    <source>
        <dbReference type="Proteomes" id="UP000001055"/>
    </source>
</evidence>
<dbReference type="EMBL" id="CH445340">
    <property type="protein sequence ID" value="EAT82377.1"/>
    <property type="molecule type" value="Genomic_DNA"/>
</dbReference>
<dbReference type="GeneID" id="5977231"/>
<name>Q0UDX2_PHANO</name>
<dbReference type="AlphaFoldDB" id="Q0UDX2"/>
<dbReference type="Proteomes" id="UP000001055">
    <property type="component" value="Unassembled WGS sequence"/>
</dbReference>
<reference evidence="3" key="1">
    <citation type="journal article" date="2007" name="Plant Cell">
        <title>Dothideomycete-plant interactions illuminated by genome sequencing and EST analysis of the wheat pathogen Stagonospora nodorum.</title>
        <authorList>
            <person name="Hane J.K."/>
            <person name="Lowe R.G."/>
            <person name="Solomon P.S."/>
            <person name="Tan K.C."/>
            <person name="Schoch C.L."/>
            <person name="Spatafora J.W."/>
            <person name="Crous P.W."/>
            <person name="Kodira C."/>
            <person name="Birren B.W."/>
            <person name="Galagan J.E."/>
            <person name="Torriani S.F."/>
            <person name="McDonald B.A."/>
            <person name="Oliver R.P."/>
        </authorList>
    </citation>
    <scope>NUCLEOTIDE SEQUENCE [LARGE SCALE GENOMIC DNA]</scope>
    <source>
        <strain evidence="3">SN15 / ATCC MYA-4574 / FGSC 10173</strain>
    </source>
</reference>
<protein>
    <submittedName>
        <fullName evidence="2">Uncharacterized protein</fullName>
    </submittedName>
</protein>
<dbReference type="HOGENOM" id="CLU_3160180_0_0_1"/>
<organism evidence="2 3">
    <name type="scientific">Phaeosphaeria nodorum (strain SN15 / ATCC MYA-4574 / FGSC 10173)</name>
    <name type="common">Glume blotch fungus</name>
    <name type="synonym">Parastagonospora nodorum</name>
    <dbReference type="NCBI Taxonomy" id="321614"/>
    <lineage>
        <taxon>Eukaryota</taxon>
        <taxon>Fungi</taxon>
        <taxon>Dikarya</taxon>
        <taxon>Ascomycota</taxon>
        <taxon>Pezizomycotina</taxon>
        <taxon>Dothideomycetes</taxon>
        <taxon>Pleosporomycetidae</taxon>
        <taxon>Pleosporales</taxon>
        <taxon>Pleosporineae</taxon>
        <taxon>Phaeosphaeriaceae</taxon>
        <taxon>Parastagonospora</taxon>
    </lineage>
</organism>
<gene>
    <name evidence="2" type="ORF">SNOG_10042</name>
</gene>
<dbReference type="InParanoid" id="Q0UDX2"/>
<dbReference type="RefSeq" id="XP_001800325.1">
    <property type="nucleotide sequence ID" value="XM_001800273.1"/>
</dbReference>
<accession>Q0UDX2</accession>
<sequence>MFREKGTKMAKSQTAGKRAAGVRKAQDKVTAELGKTKAAAENGESRTS</sequence>
<evidence type="ECO:0000256" key="1">
    <source>
        <dbReference type="SAM" id="MobiDB-lite"/>
    </source>
</evidence>
<feature type="region of interest" description="Disordered" evidence="1">
    <location>
        <begin position="1"/>
        <end position="48"/>
    </location>
</feature>
<dbReference type="KEGG" id="pno:SNOG_10042"/>
<proteinExistence type="predicted"/>
<evidence type="ECO:0000313" key="2">
    <source>
        <dbReference type="EMBL" id="EAT82377.1"/>
    </source>
</evidence>